<protein>
    <submittedName>
        <fullName evidence="1">Uncharacterized protein</fullName>
    </submittedName>
</protein>
<reference evidence="1" key="1">
    <citation type="submission" date="2014-09" db="EMBL/GenBank/DDBJ databases">
        <authorList>
            <person name="Magalhaes I.L.F."/>
            <person name="Oliveira U."/>
            <person name="Santos F.R."/>
            <person name="Vidigal T.H.D.A."/>
            <person name="Brescovit A.D."/>
            <person name="Santos A.J."/>
        </authorList>
    </citation>
    <scope>NUCLEOTIDE SEQUENCE</scope>
    <source>
        <tissue evidence="1">Shoot tissue taken approximately 20 cm above the soil surface</tissue>
    </source>
</reference>
<accession>A0A0A9DNJ3</accession>
<evidence type="ECO:0000313" key="1">
    <source>
        <dbReference type="EMBL" id="JAD90099.1"/>
    </source>
</evidence>
<name>A0A0A9DNJ3_ARUDO</name>
<reference evidence="1" key="2">
    <citation type="journal article" date="2015" name="Data Brief">
        <title>Shoot transcriptome of the giant reed, Arundo donax.</title>
        <authorList>
            <person name="Barrero R.A."/>
            <person name="Guerrero F.D."/>
            <person name="Moolhuijzen P."/>
            <person name="Goolsby J.A."/>
            <person name="Tidwell J."/>
            <person name="Bellgard S.E."/>
            <person name="Bellgard M.I."/>
        </authorList>
    </citation>
    <scope>NUCLEOTIDE SEQUENCE</scope>
    <source>
        <tissue evidence="1">Shoot tissue taken approximately 20 cm above the soil surface</tissue>
    </source>
</reference>
<organism evidence="1">
    <name type="scientific">Arundo donax</name>
    <name type="common">Giant reed</name>
    <name type="synonym">Donax arundinaceus</name>
    <dbReference type="NCBI Taxonomy" id="35708"/>
    <lineage>
        <taxon>Eukaryota</taxon>
        <taxon>Viridiplantae</taxon>
        <taxon>Streptophyta</taxon>
        <taxon>Embryophyta</taxon>
        <taxon>Tracheophyta</taxon>
        <taxon>Spermatophyta</taxon>
        <taxon>Magnoliopsida</taxon>
        <taxon>Liliopsida</taxon>
        <taxon>Poales</taxon>
        <taxon>Poaceae</taxon>
        <taxon>PACMAD clade</taxon>
        <taxon>Arundinoideae</taxon>
        <taxon>Arundineae</taxon>
        <taxon>Arundo</taxon>
    </lineage>
</organism>
<dbReference type="AlphaFoldDB" id="A0A0A9DNJ3"/>
<dbReference type="EMBL" id="GBRH01207796">
    <property type="protein sequence ID" value="JAD90099.1"/>
    <property type="molecule type" value="Transcribed_RNA"/>
</dbReference>
<sequence length="41" mass="4565">MKWHQLRGAPGFRSGRLSLSSLHSSSIHHHCSLLNVQDNLG</sequence>
<proteinExistence type="predicted"/>